<dbReference type="EMBL" id="MCGN01000011">
    <property type="protein sequence ID" value="ORY91103.1"/>
    <property type="molecule type" value="Genomic_DNA"/>
</dbReference>
<name>A0A1X2H0Z3_SYNRA</name>
<dbReference type="Proteomes" id="UP000242180">
    <property type="component" value="Unassembled WGS sequence"/>
</dbReference>
<evidence type="ECO:0000256" key="1">
    <source>
        <dbReference type="SAM" id="SignalP"/>
    </source>
</evidence>
<sequence>MRFTIATLATLGLALGVQAVDYRLTYDLPSGTTVDEFCSSFSDECSTYIHENYAGQTPSSYCYAAPKDGTVNVYCNGLTVDKHTTEFAETLGLTAA</sequence>
<gene>
    <name evidence="2" type="ORF">BCR43DRAFT_498509</name>
</gene>
<organism evidence="2 3">
    <name type="scientific">Syncephalastrum racemosum</name>
    <name type="common">Filamentous fungus</name>
    <dbReference type="NCBI Taxonomy" id="13706"/>
    <lineage>
        <taxon>Eukaryota</taxon>
        <taxon>Fungi</taxon>
        <taxon>Fungi incertae sedis</taxon>
        <taxon>Mucoromycota</taxon>
        <taxon>Mucoromycotina</taxon>
        <taxon>Mucoromycetes</taxon>
        <taxon>Mucorales</taxon>
        <taxon>Syncephalastraceae</taxon>
        <taxon>Syncephalastrum</taxon>
    </lineage>
</organism>
<dbReference type="InParanoid" id="A0A1X2H0Z3"/>
<evidence type="ECO:0000313" key="2">
    <source>
        <dbReference type="EMBL" id="ORY91103.1"/>
    </source>
</evidence>
<comment type="caution">
    <text evidence="2">The sequence shown here is derived from an EMBL/GenBank/DDBJ whole genome shotgun (WGS) entry which is preliminary data.</text>
</comment>
<evidence type="ECO:0000313" key="3">
    <source>
        <dbReference type="Proteomes" id="UP000242180"/>
    </source>
</evidence>
<feature type="chain" id="PRO_5012710565" evidence="1">
    <location>
        <begin position="20"/>
        <end position="96"/>
    </location>
</feature>
<reference evidence="2 3" key="1">
    <citation type="submission" date="2016-07" db="EMBL/GenBank/DDBJ databases">
        <title>Pervasive Adenine N6-methylation of Active Genes in Fungi.</title>
        <authorList>
            <consortium name="DOE Joint Genome Institute"/>
            <person name="Mondo S.J."/>
            <person name="Dannebaum R.O."/>
            <person name="Kuo R.C."/>
            <person name="Labutti K."/>
            <person name="Haridas S."/>
            <person name="Kuo A."/>
            <person name="Salamov A."/>
            <person name="Ahrendt S.R."/>
            <person name="Lipzen A."/>
            <person name="Sullivan W."/>
            <person name="Andreopoulos W.B."/>
            <person name="Clum A."/>
            <person name="Lindquist E."/>
            <person name="Daum C."/>
            <person name="Ramamoorthy G.K."/>
            <person name="Gryganskyi A."/>
            <person name="Culley D."/>
            <person name="Magnuson J.K."/>
            <person name="James T.Y."/>
            <person name="O'Malley M.A."/>
            <person name="Stajich J.E."/>
            <person name="Spatafora J.W."/>
            <person name="Visel A."/>
            <person name="Grigoriev I.V."/>
        </authorList>
    </citation>
    <scope>NUCLEOTIDE SEQUENCE [LARGE SCALE GENOMIC DNA]</scope>
    <source>
        <strain evidence="2 3">NRRL 2496</strain>
    </source>
</reference>
<dbReference type="AlphaFoldDB" id="A0A1X2H0Z3"/>
<dbReference type="OrthoDB" id="2411349at2759"/>
<accession>A0A1X2H0Z3</accession>
<proteinExistence type="predicted"/>
<keyword evidence="1" id="KW-0732">Signal</keyword>
<feature type="signal peptide" evidence="1">
    <location>
        <begin position="1"/>
        <end position="19"/>
    </location>
</feature>
<protein>
    <submittedName>
        <fullName evidence="2">Uncharacterized protein</fullName>
    </submittedName>
</protein>
<keyword evidence="3" id="KW-1185">Reference proteome</keyword>